<dbReference type="CDD" id="cd01948">
    <property type="entry name" value="EAL"/>
    <property type="match status" value="1"/>
</dbReference>
<accession>A0ABV7WT61</accession>
<dbReference type="InterPro" id="IPR043128">
    <property type="entry name" value="Rev_trsase/Diguanyl_cyclase"/>
</dbReference>
<feature type="domain" description="GGDEF" evidence="2">
    <location>
        <begin position="414"/>
        <end position="547"/>
    </location>
</feature>
<dbReference type="SMART" id="SM00052">
    <property type="entry name" value="EAL"/>
    <property type="match status" value="1"/>
</dbReference>
<dbReference type="InterPro" id="IPR001633">
    <property type="entry name" value="EAL_dom"/>
</dbReference>
<dbReference type="Gene3D" id="3.20.20.450">
    <property type="entry name" value="EAL domain"/>
    <property type="match status" value="1"/>
</dbReference>
<dbReference type="PROSITE" id="PS50883">
    <property type="entry name" value="EAL"/>
    <property type="match status" value="1"/>
</dbReference>
<dbReference type="EMBL" id="JBHRYN010000008">
    <property type="protein sequence ID" value="MFC3701263.1"/>
    <property type="molecule type" value="Genomic_DNA"/>
</dbReference>
<evidence type="ECO:0000313" key="4">
    <source>
        <dbReference type="Proteomes" id="UP001595710"/>
    </source>
</evidence>
<evidence type="ECO:0000259" key="2">
    <source>
        <dbReference type="PROSITE" id="PS50887"/>
    </source>
</evidence>
<gene>
    <name evidence="3" type="ORF">ACFOND_06370</name>
</gene>
<reference evidence="4" key="1">
    <citation type="journal article" date="2019" name="Int. J. Syst. Evol. Microbiol.">
        <title>The Global Catalogue of Microorganisms (GCM) 10K type strain sequencing project: providing services to taxonomists for standard genome sequencing and annotation.</title>
        <authorList>
            <consortium name="The Broad Institute Genomics Platform"/>
            <consortium name="The Broad Institute Genome Sequencing Center for Infectious Disease"/>
            <person name="Wu L."/>
            <person name="Ma J."/>
        </authorList>
    </citation>
    <scope>NUCLEOTIDE SEQUENCE [LARGE SCALE GENOMIC DNA]</scope>
    <source>
        <strain evidence="4">CECT 8288</strain>
    </source>
</reference>
<dbReference type="SUPFAM" id="SSF141868">
    <property type="entry name" value="EAL domain-like"/>
    <property type="match status" value="1"/>
</dbReference>
<dbReference type="InterPro" id="IPR029787">
    <property type="entry name" value="Nucleotide_cyclase"/>
</dbReference>
<feature type="domain" description="EAL" evidence="1">
    <location>
        <begin position="556"/>
        <end position="807"/>
    </location>
</feature>
<dbReference type="Pfam" id="PF00990">
    <property type="entry name" value="GGDEF"/>
    <property type="match status" value="1"/>
</dbReference>
<dbReference type="Proteomes" id="UP001595710">
    <property type="component" value="Unassembled WGS sequence"/>
</dbReference>
<dbReference type="Gene3D" id="3.30.450.20">
    <property type="entry name" value="PAS domain"/>
    <property type="match status" value="1"/>
</dbReference>
<name>A0ABV7WT61_9GAMM</name>
<dbReference type="Pfam" id="PF00563">
    <property type="entry name" value="EAL"/>
    <property type="match status" value="1"/>
</dbReference>
<comment type="caution">
    <text evidence="3">The sequence shown here is derived from an EMBL/GenBank/DDBJ whole genome shotgun (WGS) entry which is preliminary data.</text>
</comment>
<organism evidence="3 4">
    <name type="scientific">Reinekea marina</name>
    <dbReference type="NCBI Taxonomy" id="1310421"/>
    <lineage>
        <taxon>Bacteria</taxon>
        <taxon>Pseudomonadati</taxon>
        <taxon>Pseudomonadota</taxon>
        <taxon>Gammaproteobacteria</taxon>
        <taxon>Oceanospirillales</taxon>
        <taxon>Saccharospirillaceae</taxon>
        <taxon>Reinekea</taxon>
    </lineage>
</organism>
<dbReference type="NCBIfam" id="TIGR00254">
    <property type="entry name" value="GGDEF"/>
    <property type="match status" value="1"/>
</dbReference>
<dbReference type="PANTHER" id="PTHR44757:SF2">
    <property type="entry name" value="BIOFILM ARCHITECTURE MAINTENANCE PROTEIN MBAA"/>
    <property type="match status" value="1"/>
</dbReference>
<dbReference type="SMART" id="SM00267">
    <property type="entry name" value="GGDEF"/>
    <property type="match status" value="1"/>
</dbReference>
<dbReference type="SUPFAM" id="SSF55073">
    <property type="entry name" value="Nucleotide cyclase"/>
    <property type="match status" value="1"/>
</dbReference>
<keyword evidence="4" id="KW-1185">Reference proteome</keyword>
<protein>
    <submittedName>
        <fullName evidence="3">EAL domain-containing protein</fullName>
    </submittedName>
</protein>
<dbReference type="PANTHER" id="PTHR44757">
    <property type="entry name" value="DIGUANYLATE CYCLASE DGCP"/>
    <property type="match status" value="1"/>
</dbReference>
<evidence type="ECO:0000313" key="3">
    <source>
        <dbReference type="EMBL" id="MFC3701263.1"/>
    </source>
</evidence>
<sequence>MISLNRQNLFATLLGIVFIALSAGLISFSLQQHQKANSLVAKQTLVQFEKQLLSYANQLTQISYQRRLPLANYLEFSSIANYLPNLNAITNVWLINADGTYFDINTANPHQSYLATADDTDPTALPKNIRHLPVWSGHFLTSTENAISLFSNSQQPSSLYLAIPIQQDQHKRLLAVGLNLDYWFSHALNDQQLALIDSGSNLWANHQSLDSQAIYLNVLDNPNLILGSAIPFNHWLTLLPIPLFALLLVAAYNLQSNNMSQLGGGKLKLVHEAVNALDLLIVETDVEGTIVWMSKGASESLEVFNVQVGDSVRKHLVNHPRIVSYIHSSLQGDKLTYQVTHQEYEFRVRQQPRLDDHDQIIGLNFIVEDITEQAKLEKHLRHQQLHDKLTGLPNRQLFEQQLDKDIHKAKRHQSNVAILAIEINGLGNINKTFSHHLGDLALKHIATALRQEIRDEDLISRFSSDEFLVICEQYQDPIELRAIAQRVINRTTAKFTINHHELTLSANIGISTYPHDSKDAGSLISNAIAAMRHARQSGKNTLDYFSTDNAKSVQRKWQLEQSLANAVKVNNFELHYQPIFDVNTHQTKGAEALIRWPVGKIPPDRFIPIAEQAGLMPSIGIWVLESALNQLKLWQHQSSNFQYITVNVSIAQLKDNGFIDSVSKLIKQTPIKQGSVILELTESIMATTSTDIIEKLHTLKRMGFLIAIDDFGVGYSSLNYLKHLPVDIIKIDKSFLAGVPKDNANRLICDAIINMARALNMNIVAEGIETPEQLAWLVEEGVTTAQGFYFAKPLPVDAFEYFLPVTSQ</sequence>
<dbReference type="InterPro" id="IPR035919">
    <property type="entry name" value="EAL_sf"/>
</dbReference>
<dbReference type="Gene3D" id="3.30.70.270">
    <property type="match status" value="1"/>
</dbReference>
<dbReference type="PROSITE" id="PS50887">
    <property type="entry name" value="GGDEF"/>
    <property type="match status" value="1"/>
</dbReference>
<proteinExistence type="predicted"/>
<dbReference type="CDD" id="cd01949">
    <property type="entry name" value="GGDEF"/>
    <property type="match status" value="1"/>
</dbReference>
<dbReference type="InterPro" id="IPR000160">
    <property type="entry name" value="GGDEF_dom"/>
</dbReference>
<evidence type="ECO:0000259" key="1">
    <source>
        <dbReference type="PROSITE" id="PS50883"/>
    </source>
</evidence>
<dbReference type="InterPro" id="IPR052155">
    <property type="entry name" value="Biofilm_reg_signaling"/>
</dbReference>
<dbReference type="RefSeq" id="WP_377362534.1">
    <property type="nucleotide sequence ID" value="NZ_JBHRYN010000008.1"/>
</dbReference>